<gene>
    <name evidence="1" type="ORF">WUBG_11238</name>
</gene>
<sequence length="167" mass="18652">SEFPSHPSQFIDFAQLSETEEDISSEGSKSETNLITNAPHLGFSDSYDFISHTNLESSPGTDMDSYTIVWRNADGELKTDDDKLHNNFSHYRECTVITKNYNEYVTHRKTHSQSPLIYECKVGGHSAMNHHLSITSKRMNLVLTASTVANSSPAGMHCKNAAKQNLI</sequence>
<accession>J9E6C9</accession>
<dbReference type="Proteomes" id="UP000004810">
    <property type="component" value="Unassembled WGS sequence"/>
</dbReference>
<dbReference type="AlphaFoldDB" id="J9E6C9"/>
<comment type="caution">
    <text evidence="1">The sequence shown here is derived from an EMBL/GenBank/DDBJ whole genome shotgun (WGS) entry which is preliminary data.</text>
</comment>
<protein>
    <submittedName>
        <fullName evidence="1">Uncharacterized protein</fullName>
    </submittedName>
</protein>
<name>J9E6C9_WUCBA</name>
<evidence type="ECO:0000313" key="1">
    <source>
        <dbReference type="EMBL" id="EJW77856.1"/>
    </source>
</evidence>
<evidence type="ECO:0000313" key="2">
    <source>
        <dbReference type="Proteomes" id="UP000004810"/>
    </source>
</evidence>
<feature type="non-terminal residue" evidence="1">
    <location>
        <position position="167"/>
    </location>
</feature>
<feature type="non-terminal residue" evidence="1">
    <location>
        <position position="1"/>
    </location>
</feature>
<reference evidence="2" key="1">
    <citation type="submission" date="2012-08" db="EMBL/GenBank/DDBJ databases">
        <title>The Genome Sequence of Wuchereria bancrofti.</title>
        <authorList>
            <person name="Nutman T.B."/>
            <person name="Fink D.L."/>
            <person name="Russ C."/>
            <person name="Young S."/>
            <person name="Zeng Q."/>
            <person name="Koehrsen M."/>
            <person name="Alvarado L."/>
            <person name="Berlin A."/>
            <person name="Chapman S.B."/>
            <person name="Chen Z."/>
            <person name="Freedman E."/>
            <person name="Gellesch M."/>
            <person name="Goldberg J."/>
            <person name="Griggs A."/>
            <person name="Gujja S."/>
            <person name="Heilman E.R."/>
            <person name="Heiman D."/>
            <person name="Hepburn T."/>
            <person name="Howarth C."/>
            <person name="Jen D."/>
            <person name="Larson L."/>
            <person name="Lewis B."/>
            <person name="Mehta T."/>
            <person name="Park D."/>
            <person name="Pearson M."/>
            <person name="Roberts A."/>
            <person name="Saif S."/>
            <person name="Shea T."/>
            <person name="Shenoy N."/>
            <person name="Sisk P."/>
            <person name="Stolte C."/>
            <person name="Sykes S."/>
            <person name="Walk T."/>
            <person name="White J."/>
            <person name="Yandava C."/>
            <person name="Haas B."/>
            <person name="Henn M.R."/>
            <person name="Nusbaum C."/>
            <person name="Birren B."/>
        </authorList>
    </citation>
    <scope>NUCLEOTIDE SEQUENCE [LARGE SCALE GENOMIC DNA]</scope>
    <source>
        <strain evidence="2">NA</strain>
    </source>
</reference>
<organism evidence="1 2">
    <name type="scientific">Wuchereria bancrofti</name>
    <dbReference type="NCBI Taxonomy" id="6293"/>
    <lineage>
        <taxon>Eukaryota</taxon>
        <taxon>Metazoa</taxon>
        <taxon>Ecdysozoa</taxon>
        <taxon>Nematoda</taxon>
        <taxon>Chromadorea</taxon>
        <taxon>Rhabditida</taxon>
        <taxon>Spirurina</taxon>
        <taxon>Spiruromorpha</taxon>
        <taxon>Filarioidea</taxon>
        <taxon>Onchocercidae</taxon>
        <taxon>Wuchereria</taxon>
    </lineage>
</organism>
<proteinExistence type="predicted"/>
<dbReference type="EMBL" id="ADBV01007271">
    <property type="protein sequence ID" value="EJW77856.1"/>
    <property type="molecule type" value="Genomic_DNA"/>
</dbReference>